<dbReference type="EMBL" id="JBHUIP010000010">
    <property type="protein sequence ID" value="MFD2263330.1"/>
    <property type="molecule type" value="Genomic_DNA"/>
</dbReference>
<evidence type="ECO:0000313" key="7">
    <source>
        <dbReference type="EMBL" id="MFD2263330.1"/>
    </source>
</evidence>
<proteinExistence type="predicted"/>
<evidence type="ECO:0000313" key="8">
    <source>
        <dbReference type="Proteomes" id="UP001597295"/>
    </source>
</evidence>
<evidence type="ECO:0000259" key="6">
    <source>
        <dbReference type="Pfam" id="PF07219"/>
    </source>
</evidence>
<protein>
    <submittedName>
        <fullName evidence="7">Heme biosynthesis HemY N-terminal domain-containing protein</fullName>
    </submittedName>
</protein>
<evidence type="ECO:0000256" key="2">
    <source>
        <dbReference type="ARBA" id="ARBA00022692"/>
    </source>
</evidence>
<reference evidence="8" key="1">
    <citation type="journal article" date="2019" name="Int. J. Syst. Evol. Microbiol.">
        <title>The Global Catalogue of Microorganisms (GCM) 10K type strain sequencing project: providing services to taxonomists for standard genome sequencing and annotation.</title>
        <authorList>
            <consortium name="The Broad Institute Genomics Platform"/>
            <consortium name="The Broad Institute Genome Sequencing Center for Infectious Disease"/>
            <person name="Wu L."/>
            <person name="Ma J."/>
        </authorList>
    </citation>
    <scope>NUCLEOTIDE SEQUENCE [LARGE SCALE GENOMIC DNA]</scope>
    <source>
        <strain evidence="8">CGMCC 1.19062</strain>
    </source>
</reference>
<keyword evidence="2 5" id="KW-0812">Transmembrane</keyword>
<organism evidence="7 8">
    <name type="scientific">Lacibacterium aquatile</name>
    <dbReference type="NCBI Taxonomy" id="1168082"/>
    <lineage>
        <taxon>Bacteria</taxon>
        <taxon>Pseudomonadati</taxon>
        <taxon>Pseudomonadota</taxon>
        <taxon>Alphaproteobacteria</taxon>
        <taxon>Rhodospirillales</taxon>
        <taxon>Rhodospirillaceae</taxon>
    </lineage>
</organism>
<comment type="caution">
    <text evidence="7">The sequence shown here is derived from an EMBL/GenBank/DDBJ whole genome shotgun (WGS) entry which is preliminary data.</text>
</comment>
<keyword evidence="8" id="KW-1185">Reference proteome</keyword>
<evidence type="ECO:0000256" key="3">
    <source>
        <dbReference type="ARBA" id="ARBA00022989"/>
    </source>
</evidence>
<feature type="transmembrane region" description="Helical" evidence="5">
    <location>
        <begin position="42"/>
        <end position="65"/>
    </location>
</feature>
<dbReference type="InterPro" id="IPR010817">
    <property type="entry name" value="HemY_N"/>
</dbReference>
<sequence>MRRLVLYCVKVSLLVALAVYLANEPGTVRIDWHGWRIETNVALLIVLILLLTLLAYGAALLWRLVRAGPRGWHRRRQAAKRDAGFAALTQGLIAVAAGDAEGARSAARKSFGALGDRPLALLLTAQAAMLDDDEVAARRSFEAMLERPETAFLGHRGLAAADLKSGDLIAALEHVERAIRLKPKSRWALSTAVDLAARIGQWQALGDYVDAASAAKVLSPEDATRYRLLVALGAAEGAMAGGDAATAEVAADTALKHAPDAIPAVLIKARALLASGKPAKARSFIEKHWNAAAHPDLGALYIETLSEDNPLTAASRADALLKTAPERAESHLVIAELSRRAHLWGEARRHLLAAESDPATRHRVYSALAELEMAEHNDLAKADAWRVKAMAEQPQPAWHCVSCGSGASSWSTRCTACGTPGGLTAQSRGLIAGGPLLPATAL</sequence>
<accession>A0ABW5DRC5</accession>
<keyword evidence="3 5" id="KW-1133">Transmembrane helix</keyword>
<gene>
    <name evidence="7" type="ORF">ACFSM5_10565</name>
</gene>
<dbReference type="RefSeq" id="WP_379876327.1">
    <property type="nucleotide sequence ID" value="NZ_JBHUIP010000010.1"/>
</dbReference>
<dbReference type="SUPFAM" id="SSF48452">
    <property type="entry name" value="TPR-like"/>
    <property type="match status" value="1"/>
</dbReference>
<evidence type="ECO:0000256" key="5">
    <source>
        <dbReference type="SAM" id="Phobius"/>
    </source>
</evidence>
<evidence type="ECO:0000256" key="1">
    <source>
        <dbReference type="ARBA" id="ARBA00004370"/>
    </source>
</evidence>
<evidence type="ECO:0000256" key="4">
    <source>
        <dbReference type="ARBA" id="ARBA00023136"/>
    </source>
</evidence>
<keyword evidence="4 5" id="KW-0472">Membrane</keyword>
<dbReference type="Gene3D" id="1.25.40.10">
    <property type="entry name" value="Tetratricopeptide repeat domain"/>
    <property type="match status" value="2"/>
</dbReference>
<comment type="subcellular location">
    <subcellularLocation>
        <location evidence="1">Membrane</location>
    </subcellularLocation>
</comment>
<dbReference type="Pfam" id="PF07219">
    <property type="entry name" value="HemY_N"/>
    <property type="match status" value="1"/>
</dbReference>
<dbReference type="Proteomes" id="UP001597295">
    <property type="component" value="Unassembled WGS sequence"/>
</dbReference>
<name>A0ABW5DRC5_9PROT</name>
<feature type="domain" description="HemY N-terminal" evidence="6">
    <location>
        <begin position="26"/>
        <end position="130"/>
    </location>
</feature>
<dbReference type="InterPro" id="IPR011990">
    <property type="entry name" value="TPR-like_helical_dom_sf"/>
</dbReference>